<sequence length="419" mass="47462">MQKYLLLTLFAFVPICLAQFGGGGGGMGRGAWGQKMFEGMIAELPPDVQQKARAIHDNQSLRPGQRRQQLMKLWDTLPIEQRPMPPFMRRLSPTLQEQVRGIWGNTNVPWRQRQRQFQQFWRALPADQRPMPPFLKRLPEPYKSQWLALRGQRGPGRFAQIQQLIQTMPQDVRSQLPFVKFGGTLPATRRAQKPLPHFLETLPEPYKSQWMAIRAKPTATRSEKIQELMQSLPQDLRSKLPFQKFGGSEGGRAGAPQKPPPHFLETLPEPYKSQWMAIRAQPSATRSAQIQQLMQSMPQDLRSKLPLPKFGGSEGGRAGAPQKPPPHFLETLPEPYKSQWMAIRAQPPATRVAQIQQLMQSMPEDLRARLPFPKLGGRMAGGRKGRRFGGQQQPGQPQFGQSADQLAQPVTGQQMMMQG</sequence>
<feature type="compositionally biased region" description="Low complexity" evidence="1">
    <location>
        <begin position="389"/>
        <end position="401"/>
    </location>
</feature>
<proteinExistence type="predicted"/>
<keyword evidence="3" id="KW-1185">Reference proteome</keyword>
<name>A0AAF3FQG4_9BILA</name>
<evidence type="ECO:0000256" key="1">
    <source>
        <dbReference type="SAM" id="MobiDB-lite"/>
    </source>
</evidence>
<reference evidence="4" key="1">
    <citation type="submission" date="2024-02" db="UniProtKB">
        <authorList>
            <consortium name="WormBaseParasite"/>
        </authorList>
    </citation>
    <scope>IDENTIFICATION</scope>
</reference>
<dbReference type="AlphaFoldDB" id="A0AAF3FQG4"/>
<feature type="compositionally biased region" description="Polar residues" evidence="1">
    <location>
        <begin position="402"/>
        <end position="419"/>
    </location>
</feature>
<dbReference type="Proteomes" id="UP000887575">
    <property type="component" value="Unassembled WGS sequence"/>
</dbReference>
<feature type="signal peptide" evidence="2">
    <location>
        <begin position="1"/>
        <end position="18"/>
    </location>
</feature>
<dbReference type="WBParaSite" id="MBELARI_LOCUS9454.1">
    <property type="protein sequence ID" value="MBELARI_LOCUS9454.1"/>
    <property type="gene ID" value="MBELARI_LOCUS9454"/>
</dbReference>
<evidence type="ECO:0000256" key="2">
    <source>
        <dbReference type="SAM" id="SignalP"/>
    </source>
</evidence>
<feature type="chain" id="PRO_5042237397" evidence="2">
    <location>
        <begin position="19"/>
        <end position="419"/>
    </location>
</feature>
<protein>
    <submittedName>
        <fullName evidence="4">DUF3106 domain-containing protein</fullName>
    </submittedName>
</protein>
<feature type="region of interest" description="Disordered" evidence="1">
    <location>
        <begin position="380"/>
        <end position="419"/>
    </location>
</feature>
<keyword evidence="2" id="KW-0732">Signal</keyword>
<evidence type="ECO:0000313" key="4">
    <source>
        <dbReference type="WBParaSite" id="MBELARI_LOCUS9454.1"/>
    </source>
</evidence>
<organism evidence="3 4">
    <name type="scientific">Mesorhabditis belari</name>
    <dbReference type="NCBI Taxonomy" id="2138241"/>
    <lineage>
        <taxon>Eukaryota</taxon>
        <taxon>Metazoa</taxon>
        <taxon>Ecdysozoa</taxon>
        <taxon>Nematoda</taxon>
        <taxon>Chromadorea</taxon>
        <taxon>Rhabditida</taxon>
        <taxon>Rhabditina</taxon>
        <taxon>Rhabditomorpha</taxon>
        <taxon>Rhabditoidea</taxon>
        <taxon>Rhabditidae</taxon>
        <taxon>Mesorhabditinae</taxon>
        <taxon>Mesorhabditis</taxon>
    </lineage>
</organism>
<accession>A0AAF3FQG4</accession>
<evidence type="ECO:0000313" key="3">
    <source>
        <dbReference type="Proteomes" id="UP000887575"/>
    </source>
</evidence>